<keyword evidence="1 4" id="KW-0732">Signal</keyword>
<comment type="caution">
    <text evidence="6">The sequence shown here is derived from an EMBL/GenBank/DDBJ whole genome shotgun (WGS) entry which is preliminary data.</text>
</comment>
<name>A0A2S5VUT4_9MICO</name>
<dbReference type="InterPro" id="IPR025883">
    <property type="entry name" value="Cadherin-like_domain"/>
</dbReference>
<keyword evidence="2" id="KW-1015">Disulfide bond</keyword>
<feature type="compositionally biased region" description="Polar residues" evidence="3">
    <location>
        <begin position="1026"/>
        <end position="1035"/>
    </location>
</feature>
<feature type="region of interest" description="Disordered" evidence="3">
    <location>
        <begin position="1026"/>
        <end position="1058"/>
    </location>
</feature>
<evidence type="ECO:0000313" key="7">
    <source>
        <dbReference type="Proteomes" id="UP000239241"/>
    </source>
</evidence>
<dbReference type="SMART" id="SM00560">
    <property type="entry name" value="LamGL"/>
    <property type="match status" value="1"/>
</dbReference>
<dbReference type="Pfam" id="PF07944">
    <property type="entry name" value="Beta-AFase-like_GH127_cat"/>
    <property type="match status" value="1"/>
</dbReference>
<evidence type="ECO:0000313" key="6">
    <source>
        <dbReference type="EMBL" id="PPF68517.1"/>
    </source>
</evidence>
<proteinExistence type="predicted"/>
<evidence type="ECO:0000256" key="3">
    <source>
        <dbReference type="SAM" id="MobiDB-lite"/>
    </source>
</evidence>
<dbReference type="EMBL" id="PSXY01000008">
    <property type="protein sequence ID" value="PPF68517.1"/>
    <property type="molecule type" value="Genomic_DNA"/>
</dbReference>
<sequence length="1382" mass="146833">MTTRRPTPMAVAVVMALTAGLLSVGAPANAAPSTSLDARKALELSFDGSLNDTSGRSTPTSMQKGAAAYAAGISGQAFAFDGSNAVSLGTSASLQPADLTVSFWFNPSVAMTGEQVFTWNKTAYNSEGWYLTSEGDGTPLALSIGPSSSQPYKVAVESSRASFFPTNTWTHVVATYDKSTKQVAFYRNGVKQSSAVKTAPSAAASGVLGSEATSTKTIGFNGPQYNGAHLRGLLDEYVLYDGVATTTDVVSLTKAGNPSFDAAAVAKSDLDAAAVPSSTVLDFPVPTTGAKGSTIGWTSSDPDRIAIDGGNAVVTPPTGTTPTSVTLTGSASYGGSAPVTRTFTVQVLPEGLESSIYLIEAGLSDVDVEDPYLENGEKQTVEYLLSLDPERFLHSFYEEAGLAPTTSAGYGGWERDTNVRFQGHFFGHYISALSQAYATAEDPTTKAALLSKLIASVNGLKKVQDAYALKDPTNAGYVSPFPVSYLPSGADGLLVPFYNLHKVLAGLLDAQKYAPREVSATALSVADSFGTWIRNWGSRQADPTLLLRTEYGGMNEALYKLFEITEKPEHKRAAEYFDERALLERLANNEDVLNGLHANTTIPKLIGALKRYTVFTDNPTLYATLTDSEKADLGMYRRAAENFFRMVDETHTYANGGNSESEHFHAAGTLYEYATSGRTSGYGENSTSEGCNIYNMLKLARGLFEVTKDVKYADFYEDAYINGILASQNPDTGMVTYFQPQTAGYAKVFGKEQDEFWCDHGSGIESFTKLGDSIYFEGERTVYVNLFRSSVLKSPAANMKLTQTADIPNSDTASYTIAALDGGAVADGTTVRLRIPSWVDGSPTLTVNGAARSIASLTEGGYVVVPVAAGDTLSWKLPAKVTVSAETENANFAAFKYGPVLLATELNRNNVEASYPAGVLVQMSVADKSVNSSVTVADAAAWKSGIRDNMVRLPNGTNNNGAQTIRFGMKNVDTASAARVFEPYYSLHDARYATYLTLIAPDSPEAQALILKEKQQLRTDETTIDSLTSFDNNNSEADKNYKSNRSSVGTWQGEGYRDGERSPEAYFQYDMIVDPTLAKNYLGVRYYGGDAGRTFDVYLNDVKLKTEVVSGAVGPTKWYIQYDEIPKAILDGLVAKDSFKRDQAGNYVLDAKGQKVPVVTVRFQGNGTTSNVGGVFGVYTSESTSFGTNAELTKLTSDVGTLAPALASGVRDHTLTVPTSTTSVSLDIDPAVASGLVRVDGVLIDDAERRTVRLATTGSTTVMITSSAQDHTTTATYKLLIVKESAPALATKASTSSRCVSGKVVLTVTARNDATVPTDLTIGSPFGSKAFAGVAPGKTVTHAYTTRATSIPAGTATVTATGTVNGAPVTTATTTSYTARSC</sequence>
<feature type="chain" id="PRO_5015515659" description="LamG-like jellyroll fold domain-containing protein" evidence="4">
    <location>
        <begin position="31"/>
        <end position="1382"/>
    </location>
</feature>
<feature type="signal peptide" evidence="4">
    <location>
        <begin position="1"/>
        <end position="30"/>
    </location>
</feature>
<dbReference type="SUPFAM" id="SSF49899">
    <property type="entry name" value="Concanavalin A-like lectins/glucanases"/>
    <property type="match status" value="1"/>
</dbReference>
<evidence type="ECO:0000256" key="4">
    <source>
        <dbReference type="SAM" id="SignalP"/>
    </source>
</evidence>
<dbReference type="Gene3D" id="2.60.120.200">
    <property type="match status" value="1"/>
</dbReference>
<accession>A0A2S5VUT4</accession>
<dbReference type="RefSeq" id="WP_104289995.1">
    <property type="nucleotide sequence ID" value="NZ_PSXY01000008.1"/>
</dbReference>
<dbReference type="Pfam" id="PF20620">
    <property type="entry name" value="DUF6805"/>
    <property type="match status" value="1"/>
</dbReference>
<gene>
    <name evidence="6" type="ORF">C5E16_06505</name>
</gene>
<dbReference type="Pfam" id="PF12733">
    <property type="entry name" value="Cadherin-like"/>
    <property type="match status" value="1"/>
</dbReference>
<dbReference type="Pfam" id="PF13385">
    <property type="entry name" value="Laminin_G_3"/>
    <property type="match status" value="1"/>
</dbReference>
<evidence type="ECO:0000256" key="1">
    <source>
        <dbReference type="ARBA" id="ARBA00022729"/>
    </source>
</evidence>
<dbReference type="InterPro" id="IPR046780">
    <property type="entry name" value="aBig_2"/>
</dbReference>
<dbReference type="InterPro" id="IPR006558">
    <property type="entry name" value="LamG-like"/>
</dbReference>
<dbReference type="Proteomes" id="UP000239241">
    <property type="component" value="Unassembled WGS sequence"/>
</dbReference>
<dbReference type="InterPro" id="IPR046544">
    <property type="entry name" value="GH146_SB_dom"/>
</dbReference>
<dbReference type="InterPro" id="IPR049046">
    <property type="entry name" value="Beta-AFase-like_GH127_middle"/>
</dbReference>
<dbReference type="InterPro" id="IPR013320">
    <property type="entry name" value="ConA-like_dom_sf"/>
</dbReference>
<evidence type="ECO:0000259" key="5">
    <source>
        <dbReference type="SMART" id="SM00560"/>
    </source>
</evidence>
<dbReference type="InterPro" id="IPR012878">
    <property type="entry name" value="Beta-AFase-like_GH127_cat"/>
</dbReference>
<evidence type="ECO:0000256" key="2">
    <source>
        <dbReference type="ARBA" id="ARBA00023157"/>
    </source>
</evidence>
<dbReference type="PANTHER" id="PTHR31151:SF0">
    <property type="entry name" value="PROLINE-TRNA LIGASE (DUF1680)"/>
    <property type="match status" value="1"/>
</dbReference>
<dbReference type="Pfam" id="PF20578">
    <property type="entry name" value="aBig_2"/>
    <property type="match status" value="1"/>
</dbReference>
<dbReference type="Pfam" id="PF20736">
    <property type="entry name" value="Glyco_hydro127M"/>
    <property type="match status" value="1"/>
</dbReference>
<dbReference type="PANTHER" id="PTHR31151">
    <property type="entry name" value="PROLINE-TRNA LIGASE (DUF1680)"/>
    <property type="match status" value="1"/>
</dbReference>
<organism evidence="6 7">
    <name type="scientific">Clavibacter michiganensis</name>
    <dbReference type="NCBI Taxonomy" id="28447"/>
    <lineage>
        <taxon>Bacteria</taxon>
        <taxon>Bacillati</taxon>
        <taxon>Actinomycetota</taxon>
        <taxon>Actinomycetes</taxon>
        <taxon>Micrococcales</taxon>
        <taxon>Microbacteriaceae</taxon>
        <taxon>Clavibacter</taxon>
    </lineage>
</organism>
<reference evidence="6 7" key="1">
    <citation type="submission" date="2018-02" db="EMBL/GenBank/DDBJ databases">
        <title>Bacteriophage NCPPB3778 and a type I-E CRISPR drive the evolution of the US Biological Select Agent, Rathayibacter toxicus.</title>
        <authorList>
            <person name="Davis E.W.II."/>
            <person name="Tabima J.F."/>
            <person name="Weisberg A.J."/>
            <person name="Lopes L.D."/>
            <person name="Wiseman M.S."/>
            <person name="Wiseman M.S."/>
            <person name="Pupko T."/>
            <person name="Belcher M.S."/>
            <person name="Sechler A.J."/>
            <person name="Tancos M.A."/>
            <person name="Schroeder B.K."/>
            <person name="Murray T.D."/>
            <person name="Luster D.G."/>
            <person name="Schneider W.L."/>
            <person name="Rogers E."/>
            <person name="Andreote F.D."/>
            <person name="Grunwald N.J."/>
            <person name="Putnam M.L."/>
            <person name="Chang J.H."/>
        </authorList>
    </citation>
    <scope>NUCLEOTIDE SEQUENCE [LARGE SCALE GENOMIC DNA]</scope>
    <source>
        <strain evidence="6 7">AY1B3</strain>
    </source>
</reference>
<protein>
    <recommendedName>
        <fullName evidence="5">LamG-like jellyroll fold domain-containing protein</fullName>
    </recommendedName>
</protein>
<feature type="domain" description="LamG-like jellyroll fold" evidence="5">
    <location>
        <begin position="97"/>
        <end position="247"/>
    </location>
</feature>